<dbReference type="InterPro" id="IPR006976">
    <property type="entry name" value="VanZ-like"/>
</dbReference>
<dbReference type="InterPro" id="IPR016747">
    <property type="entry name" value="Phosphotransbutyrylase"/>
</dbReference>
<dbReference type="Pfam" id="PF04892">
    <property type="entry name" value="VanZ"/>
    <property type="match status" value="1"/>
</dbReference>
<dbReference type="RefSeq" id="WP_093054435.1">
    <property type="nucleotide sequence ID" value="NZ_FOGT01000015.1"/>
</dbReference>
<name>A0A1H9WA24_9BACI</name>
<gene>
    <name evidence="3" type="ORF">SAMN05518684_11572</name>
</gene>
<dbReference type="PIRSF" id="PIRSF019083">
    <property type="entry name" value="UCP019083_VanZ"/>
    <property type="match status" value="1"/>
</dbReference>
<evidence type="ECO:0000313" key="3">
    <source>
        <dbReference type="EMBL" id="SES30685.1"/>
    </source>
</evidence>
<proteinExistence type="predicted"/>
<keyword evidence="1" id="KW-0472">Membrane</keyword>
<feature type="transmembrane region" description="Helical" evidence="1">
    <location>
        <begin position="6"/>
        <end position="27"/>
    </location>
</feature>
<sequence length="171" mass="19380">MSGSRGRFVVFYLIPFLFWAGLIYYSSSQTFEDQTVEPVLTDFNLTWVSAMFQWVSFNYGGSPVSLQAMTPAEFTEFFIRKGAHVFTFAVLAVLTYRLIRYFYNNRNAAAGMSLAFVLLYGSFDEYRQSLNPGRSGMVEDVILNFAGGILGLVVFLTVKKRLRGTFRSGQN</sequence>
<accession>A0A1H9WA24</accession>
<dbReference type="Proteomes" id="UP000198571">
    <property type="component" value="Unassembled WGS sequence"/>
</dbReference>
<reference evidence="4" key="1">
    <citation type="submission" date="2016-10" db="EMBL/GenBank/DDBJ databases">
        <authorList>
            <person name="Varghese N."/>
            <person name="Submissions S."/>
        </authorList>
    </citation>
    <scope>NUCLEOTIDE SEQUENCE [LARGE SCALE GENOMIC DNA]</scope>
    <source>
        <strain evidence="4">S9</strain>
    </source>
</reference>
<keyword evidence="1" id="KW-0812">Transmembrane</keyword>
<dbReference type="EMBL" id="FOGT01000015">
    <property type="protein sequence ID" value="SES30685.1"/>
    <property type="molecule type" value="Genomic_DNA"/>
</dbReference>
<dbReference type="NCBIfam" id="NF037970">
    <property type="entry name" value="vanZ_1"/>
    <property type="match status" value="1"/>
</dbReference>
<dbReference type="OrthoDB" id="291892at2"/>
<organism evidence="3 4">
    <name type="scientific">Salipaludibacillus aurantiacus</name>
    <dbReference type="NCBI Taxonomy" id="1601833"/>
    <lineage>
        <taxon>Bacteria</taxon>
        <taxon>Bacillati</taxon>
        <taxon>Bacillota</taxon>
        <taxon>Bacilli</taxon>
        <taxon>Bacillales</taxon>
        <taxon>Bacillaceae</taxon>
    </lineage>
</organism>
<dbReference type="AlphaFoldDB" id="A0A1H9WA24"/>
<protein>
    <submittedName>
        <fullName evidence="3">VanZ like family protein</fullName>
    </submittedName>
</protein>
<keyword evidence="1" id="KW-1133">Transmembrane helix</keyword>
<evidence type="ECO:0000313" key="4">
    <source>
        <dbReference type="Proteomes" id="UP000198571"/>
    </source>
</evidence>
<feature type="transmembrane region" description="Helical" evidence="1">
    <location>
        <begin position="141"/>
        <end position="158"/>
    </location>
</feature>
<feature type="transmembrane region" description="Helical" evidence="1">
    <location>
        <begin position="77"/>
        <end position="96"/>
    </location>
</feature>
<dbReference type="STRING" id="1601833.SAMN05518684_11572"/>
<evidence type="ECO:0000259" key="2">
    <source>
        <dbReference type="Pfam" id="PF04892"/>
    </source>
</evidence>
<keyword evidence="4" id="KW-1185">Reference proteome</keyword>
<evidence type="ECO:0000256" key="1">
    <source>
        <dbReference type="SAM" id="Phobius"/>
    </source>
</evidence>
<feature type="transmembrane region" description="Helical" evidence="1">
    <location>
        <begin position="103"/>
        <end position="121"/>
    </location>
</feature>
<feature type="domain" description="VanZ-like" evidence="2">
    <location>
        <begin position="14"/>
        <end position="157"/>
    </location>
</feature>